<sequence>MARPAGKGGGGGGKHIAGKLTGAGGKVEDNFVDELLAFDGEVTFKNINKIPTPSRRSSAIASSSSAPNPIITSDCLQPYAFDKAKEQEIESKIHEELNHIDFMFDVPEYNSDLEVR</sequence>
<name>A0A914RAG6_9BILA</name>
<protein>
    <submittedName>
        <fullName evidence="3">Uncharacterized protein</fullName>
    </submittedName>
</protein>
<reference evidence="3" key="1">
    <citation type="submission" date="2022-11" db="UniProtKB">
        <authorList>
            <consortium name="WormBaseParasite"/>
        </authorList>
    </citation>
    <scope>IDENTIFICATION</scope>
</reference>
<proteinExistence type="predicted"/>
<accession>A0A914RAG6</accession>
<evidence type="ECO:0000313" key="2">
    <source>
        <dbReference type="Proteomes" id="UP000887578"/>
    </source>
</evidence>
<evidence type="ECO:0000256" key="1">
    <source>
        <dbReference type="SAM" id="MobiDB-lite"/>
    </source>
</evidence>
<keyword evidence="2" id="KW-1185">Reference proteome</keyword>
<feature type="region of interest" description="Disordered" evidence="1">
    <location>
        <begin position="52"/>
        <end position="71"/>
    </location>
</feature>
<organism evidence="2 3">
    <name type="scientific">Panagrolaimus davidi</name>
    <dbReference type="NCBI Taxonomy" id="227884"/>
    <lineage>
        <taxon>Eukaryota</taxon>
        <taxon>Metazoa</taxon>
        <taxon>Ecdysozoa</taxon>
        <taxon>Nematoda</taxon>
        <taxon>Chromadorea</taxon>
        <taxon>Rhabditida</taxon>
        <taxon>Tylenchina</taxon>
        <taxon>Panagrolaimomorpha</taxon>
        <taxon>Panagrolaimoidea</taxon>
        <taxon>Panagrolaimidae</taxon>
        <taxon>Panagrolaimus</taxon>
    </lineage>
</organism>
<dbReference type="Proteomes" id="UP000887578">
    <property type="component" value="Unplaced"/>
</dbReference>
<dbReference type="AlphaFoldDB" id="A0A914RAG6"/>
<evidence type="ECO:0000313" key="3">
    <source>
        <dbReference type="WBParaSite" id="PDA_v2.g862.t1"/>
    </source>
</evidence>
<dbReference type="WBParaSite" id="PDA_v2.g862.t1">
    <property type="protein sequence ID" value="PDA_v2.g862.t1"/>
    <property type="gene ID" value="PDA_v2.g862"/>
</dbReference>